<reference evidence="1" key="1">
    <citation type="submission" date="2021-11" db="EMBL/GenBank/DDBJ databases">
        <title>Description of a new species Pelosinus isolated from the bottom sediments of Lake Baikal.</title>
        <authorList>
            <person name="Zakharyuk A."/>
        </authorList>
    </citation>
    <scope>NUCLEOTIDE SEQUENCE</scope>
    <source>
        <strain evidence="1">Bkl1</strain>
    </source>
</reference>
<dbReference type="RefSeq" id="WP_229535086.1">
    <property type="nucleotide sequence ID" value="NZ_JAJHJB010000013.1"/>
</dbReference>
<keyword evidence="2" id="KW-1185">Reference proteome</keyword>
<protein>
    <submittedName>
        <fullName evidence="1">Uncharacterized protein</fullName>
    </submittedName>
</protein>
<proteinExistence type="predicted"/>
<dbReference type="EMBL" id="JAJHJB010000013">
    <property type="protein sequence ID" value="MCC5465868.1"/>
    <property type="molecule type" value="Genomic_DNA"/>
</dbReference>
<sequence>MVEPRLVSDLNRFGIGRPKSIVGSRGSAVVGGQIVICLVRLYGSPTVVVWSKGMCNGRAKTAMGSEVIGVGRCREIATGSVGICGSRAKVSIGCVMLVGSRKIAYRYVMIGIGCSVDHYGLFLRLADLFR</sequence>
<gene>
    <name evidence="1" type="ORF">LMF89_10925</name>
</gene>
<dbReference type="Proteomes" id="UP001165492">
    <property type="component" value="Unassembled WGS sequence"/>
</dbReference>
<name>A0ABS8HRR1_9FIRM</name>
<evidence type="ECO:0000313" key="1">
    <source>
        <dbReference type="EMBL" id="MCC5465868.1"/>
    </source>
</evidence>
<accession>A0ABS8HRR1</accession>
<comment type="caution">
    <text evidence="1">The sequence shown here is derived from an EMBL/GenBank/DDBJ whole genome shotgun (WGS) entry which is preliminary data.</text>
</comment>
<evidence type="ECO:0000313" key="2">
    <source>
        <dbReference type="Proteomes" id="UP001165492"/>
    </source>
</evidence>
<organism evidence="1 2">
    <name type="scientific">Pelosinus baikalensis</name>
    <dbReference type="NCBI Taxonomy" id="2892015"/>
    <lineage>
        <taxon>Bacteria</taxon>
        <taxon>Bacillati</taxon>
        <taxon>Bacillota</taxon>
        <taxon>Negativicutes</taxon>
        <taxon>Selenomonadales</taxon>
        <taxon>Sporomusaceae</taxon>
        <taxon>Pelosinus</taxon>
    </lineage>
</organism>